<evidence type="ECO:0000313" key="3">
    <source>
        <dbReference type="Proteomes" id="UP000030700"/>
    </source>
</evidence>
<name>A0A0S6VYY7_9BACT</name>
<dbReference type="SUPFAM" id="SSF103088">
    <property type="entry name" value="OmpA-like"/>
    <property type="match status" value="1"/>
</dbReference>
<reference evidence="2" key="1">
    <citation type="journal article" date="2015" name="PeerJ">
        <title>First genomic representation of candidate bacterial phylum KSB3 points to enhanced environmental sensing as a trigger of wastewater bulking.</title>
        <authorList>
            <person name="Sekiguchi Y."/>
            <person name="Ohashi A."/>
            <person name="Parks D.H."/>
            <person name="Yamauchi T."/>
            <person name="Tyson G.W."/>
            <person name="Hugenholtz P."/>
        </authorList>
    </citation>
    <scope>NUCLEOTIDE SEQUENCE [LARGE SCALE GENOMIC DNA]</scope>
</reference>
<dbReference type="PROSITE" id="PS51257">
    <property type="entry name" value="PROKAR_LIPOPROTEIN"/>
    <property type="match status" value="1"/>
</dbReference>
<feature type="coiled-coil region" evidence="1">
    <location>
        <begin position="95"/>
        <end position="174"/>
    </location>
</feature>
<sequence>MLSSAVKRVYWILMISCVFIGTGCARAPEPPQPPVFQYTSEEALAAISKAEKDLSVLKSLAAPQKYPQEFANAENALAQAKTFINTTPQEIDRAYASAQQSLSETQAILRKLYEEMAESREVIKREIKEIAEEDPDSIDQHIIVQLDGLLADYDAEQEINAEQLVRDIEQLKQIEYNAKKNLGKTFESDVSFGAGEYELSDKGKEAIQEYYQDVLTAKQQFRALFPNDSLKVTVKVIGYADQVGILTSTKLYKQLIEGAENLPGDADERKIFLNQRLSELRAKAIADYVKELILQDCSTEEQLVVEQVIEGAGEKLPPNLESPYPYQDPRRRICRIFCWLSTQE</sequence>
<dbReference type="Proteomes" id="UP000030700">
    <property type="component" value="Unassembled WGS sequence"/>
</dbReference>
<accession>A0A0S6VYY7</accession>
<dbReference type="InterPro" id="IPR036737">
    <property type="entry name" value="OmpA-like_sf"/>
</dbReference>
<evidence type="ECO:0000256" key="1">
    <source>
        <dbReference type="SAM" id="Coils"/>
    </source>
</evidence>
<keyword evidence="3" id="KW-1185">Reference proteome</keyword>
<organism evidence="2">
    <name type="scientific">Candidatus Moduliflexus flocculans</name>
    <dbReference type="NCBI Taxonomy" id="1499966"/>
    <lineage>
        <taxon>Bacteria</taxon>
        <taxon>Candidatus Moduliflexota</taxon>
        <taxon>Candidatus Moduliflexia</taxon>
        <taxon>Candidatus Moduliflexales</taxon>
        <taxon>Candidatus Moduliflexaceae</taxon>
    </lineage>
</organism>
<protein>
    <submittedName>
        <fullName evidence="2">Uncharacterized protein</fullName>
    </submittedName>
</protein>
<dbReference type="AlphaFoldDB" id="A0A0S6VYY7"/>
<dbReference type="Gene3D" id="3.30.1330.60">
    <property type="entry name" value="OmpA-like domain"/>
    <property type="match status" value="1"/>
</dbReference>
<dbReference type="EMBL" id="DF820456">
    <property type="protein sequence ID" value="GAK50961.1"/>
    <property type="molecule type" value="Genomic_DNA"/>
</dbReference>
<gene>
    <name evidence="2" type="ORF">U14_02203</name>
</gene>
<keyword evidence="1" id="KW-0175">Coiled coil</keyword>
<proteinExistence type="predicted"/>
<dbReference type="HOGENOM" id="CLU_805764_0_0_0"/>
<evidence type="ECO:0000313" key="2">
    <source>
        <dbReference type="EMBL" id="GAK50961.1"/>
    </source>
</evidence>
<dbReference type="STRING" id="1499966.U14_02203"/>